<organism evidence="9 10">
    <name type="scientific">Streptomyces cacaoi</name>
    <dbReference type="NCBI Taxonomy" id="1898"/>
    <lineage>
        <taxon>Bacteria</taxon>
        <taxon>Bacillati</taxon>
        <taxon>Actinomycetota</taxon>
        <taxon>Actinomycetes</taxon>
        <taxon>Kitasatosporales</taxon>
        <taxon>Streptomycetaceae</taxon>
        <taxon>Streptomyces</taxon>
    </lineage>
</organism>
<evidence type="ECO:0000256" key="4">
    <source>
        <dbReference type="ARBA" id="ARBA00022692"/>
    </source>
</evidence>
<evidence type="ECO:0000256" key="6">
    <source>
        <dbReference type="ARBA" id="ARBA00023136"/>
    </source>
</evidence>
<keyword evidence="5 8" id="KW-1133">Transmembrane helix</keyword>
<feature type="transmembrane region" description="Helical" evidence="8">
    <location>
        <begin position="127"/>
        <end position="147"/>
    </location>
</feature>
<feature type="transmembrane region" description="Helical" evidence="8">
    <location>
        <begin position="159"/>
        <end position="176"/>
    </location>
</feature>
<evidence type="ECO:0000256" key="5">
    <source>
        <dbReference type="ARBA" id="ARBA00022989"/>
    </source>
</evidence>
<dbReference type="Proteomes" id="UP000319210">
    <property type="component" value="Unassembled WGS sequence"/>
</dbReference>
<dbReference type="Pfam" id="PF00860">
    <property type="entry name" value="Xan_ur_permease"/>
    <property type="match status" value="1"/>
</dbReference>
<keyword evidence="10" id="KW-1185">Reference proteome</keyword>
<feature type="transmembrane region" description="Helical" evidence="8">
    <location>
        <begin position="81"/>
        <end position="107"/>
    </location>
</feature>
<evidence type="ECO:0000256" key="2">
    <source>
        <dbReference type="ARBA" id="ARBA00005697"/>
    </source>
</evidence>
<dbReference type="AlphaFoldDB" id="A0A4Y3QS02"/>
<feature type="transmembrane region" description="Helical" evidence="8">
    <location>
        <begin position="402"/>
        <end position="431"/>
    </location>
</feature>
<evidence type="ECO:0000313" key="9">
    <source>
        <dbReference type="EMBL" id="GEB48085.1"/>
    </source>
</evidence>
<evidence type="ECO:0000313" key="10">
    <source>
        <dbReference type="Proteomes" id="UP000319210"/>
    </source>
</evidence>
<evidence type="ECO:0000256" key="1">
    <source>
        <dbReference type="ARBA" id="ARBA00004127"/>
    </source>
</evidence>
<feature type="transmembrane region" description="Helical" evidence="8">
    <location>
        <begin position="270"/>
        <end position="292"/>
    </location>
</feature>
<name>A0A4Y3QS02_STRCI</name>
<feature type="transmembrane region" description="Helical" evidence="8">
    <location>
        <begin position="47"/>
        <end position="69"/>
    </location>
</feature>
<feature type="region of interest" description="Disordered" evidence="7">
    <location>
        <begin position="1"/>
        <end position="26"/>
    </location>
</feature>
<dbReference type="RefSeq" id="WP_030891259.1">
    <property type="nucleotide sequence ID" value="NZ_BJMM01000002.1"/>
</dbReference>
<dbReference type="GO" id="GO:0005345">
    <property type="term" value="F:purine nucleobase transmembrane transporter activity"/>
    <property type="evidence" value="ECO:0007669"/>
    <property type="project" value="TreeGrafter"/>
</dbReference>
<gene>
    <name evidence="9" type="ORF">SCA03_06360</name>
</gene>
<proteinExistence type="inferred from homology"/>
<dbReference type="PANTHER" id="PTHR43337:SF1">
    <property type="entry name" value="XANTHINE_URACIL PERMEASE C887.17-RELATED"/>
    <property type="match status" value="1"/>
</dbReference>
<feature type="transmembrane region" description="Helical" evidence="8">
    <location>
        <begin position="443"/>
        <end position="459"/>
    </location>
</feature>
<dbReference type="InterPro" id="IPR045018">
    <property type="entry name" value="Azg-like"/>
</dbReference>
<feature type="transmembrane region" description="Helical" evidence="8">
    <location>
        <begin position="221"/>
        <end position="239"/>
    </location>
</feature>
<dbReference type="GO" id="GO:0005886">
    <property type="term" value="C:plasma membrane"/>
    <property type="evidence" value="ECO:0007669"/>
    <property type="project" value="TreeGrafter"/>
</dbReference>
<comment type="similarity">
    <text evidence="2">Belongs to the nucleobase:cation symporter-2 (NCS2) (TC 2.A.40) family. Azg-like subfamily.</text>
</comment>
<keyword evidence="4 8" id="KW-0812">Transmembrane</keyword>
<reference evidence="9 10" key="1">
    <citation type="submission" date="2019-06" db="EMBL/GenBank/DDBJ databases">
        <title>Whole genome shotgun sequence of Streptomyces cacaoi subsp. cacaoi NBRC 12748.</title>
        <authorList>
            <person name="Hosoyama A."/>
            <person name="Uohara A."/>
            <person name="Ohji S."/>
            <person name="Ichikawa N."/>
        </authorList>
    </citation>
    <scope>NUCLEOTIDE SEQUENCE [LARGE SCALE GENOMIC DNA]</scope>
    <source>
        <strain evidence="9 10">NBRC 12748</strain>
    </source>
</reference>
<comment type="caution">
    <text evidence="9">The sequence shown here is derived from an EMBL/GenBank/DDBJ whole genome shotgun (WGS) entry which is preliminary data.</text>
</comment>
<keyword evidence="3" id="KW-0813">Transport</keyword>
<feature type="transmembrane region" description="Helical" evidence="8">
    <location>
        <begin position="370"/>
        <end position="390"/>
    </location>
</feature>
<dbReference type="GO" id="GO:0012505">
    <property type="term" value="C:endomembrane system"/>
    <property type="evidence" value="ECO:0007669"/>
    <property type="project" value="UniProtKB-SubCell"/>
</dbReference>
<dbReference type="EMBL" id="BJMM01000002">
    <property type="protein sequence ID" value="GEB48085.1"/>
    <property type="molecule type" value="Genomic_DNA"/>
</dbReference>
<keyword evidence="6 8" id="KW-0472">Membrane</keyword>
<accession>A0A4Y3QS02</accession>
<evidence type="ECO:0000256" key="7">
    <source>
        <dbReference type="SAM" id="MobiDB-lite"/>
    </source>
</evidence>
<sequence>MPHTDSRPPSPDTASQDGDGAARPGATPRWERWFAVRARGSTPRTEVIAGLSMFVATAYAAVVVPGQLAKAGMPHGPVTTAVIIAIVLATLGMGLIANLPFVIAPGLGGVALVAVTLVGQDHVPWDAALGMVLWSGVAFLLLTVFGIRDLITRLMPLNLKYAISAGLGLYIALLGFRDSGLVVAKPDSDSLTLGALSEAPGLLALGGLVLLTALSARKVPGAFLITMAAVTIAGIPAGVTEVPDHLFGAPDSPGPVAFHVDVLGALKPEYFPYIFAFFVSEFFSMTGTLLAVSGRAKLLDADGNLPHMRRPFYVDSAAVIGGAGLGAPSMTAYLESSAGADSGGRTGLSSVVAAGGFAALLLITPFATLIPSAATAPVLMYIGLNMLGALRNVDFSEPTAALPAALLVATTVFFGNFGTGIAVGLAAHVLVKAAAGRFKEIPWGLWVVMIPLGYYFYTLV</sequence>
<comment type="subcellular location">
    <subcellularLocation>
        <location evidence="1">Endomembrane system</location>
        <topology evidence="1">Multi-pass membrane protein</topology>
    </subcellularLocation>
</comment>
<evidence type="ECO:0000256" key="3">
    <source>
        <dbReference type="ARBA" id="ARBA00022448"/>
    </source>
</evidence>
<feature type="transmembrane region" description="Helical" evidence="8">
    <location>
        <begin position="312"/>
        <end position="334"/>
    </location>
</feature>
<evidence type="ECO:0000256" key="8">
    <source>
        <dbReference type="SAM" id="Phobius"/>
    </source>
</evidence>
<feature type="transmembrane region" description="Helical" evidence="8">
    <location>
        <begin position="196"/>
        <end position="214"/>
    </location>
</feature>
<dbReference type="InterPro" id="IPR006043">
    <property type="entry name" value="NCS2"/>
</dbReference>
<protein>
    <submittedName>
        <fullName evidence="9">Permease</fullName>
    </submittedName>
</protein>
<dbReference type="PANTHER" id="PTHR43337">
    <property type="entry name" value="XANTHINE/URACIL PERMEASE C887.17-RELATED"/>
    <property type="match status" value="1"/>
</dbReference>